<dbReference type="GeneID" id="30984593"/>
<protein>
    <submittedName>
        <fullName evidence="1">CRT10-domain-containing protein</fullName>
    </submittedName>
</protein>
<dbReference type="Pfam" id="PF08728">
    <property type="entry name" value="CRT10"/>
    <property type="match status" value="2"/>
</dbReference>
<reference evidence="2" key="1">
    <citation type="submission" date="2016-05" db="EMBL/GenBank/DDBJ databases">
        <title>Comparative genomics of biotechnologically important yeasts.</title>
        <authorList>
            <consortium name="DOE Joint Genome Institute"/>
            <person name="Riley R."/>
            <person name="Haridas S."/>
            <person name="Wolfe K.H."/>
            <person name="Lopes M.R."/>
            <person name="Hittinger C.T."/>
            <person name="Goker M."/>
            <person name="Salamov A."/>
            <person name="Wisecaver J."/>
            <person name="Long T.M."/>
            <person name="Aerts A.L."/>
            <person name="Barry K."/>
            <person name="Choi C."/>
            <person name="Clum A."/>
            <person name="Coughlan A.Y."/>
            <person name="Deshpande S."/>
            <person name="Douglass A.P."/>
            <person name="Hanson S.J."/>
            <person name="Klenk H.-P."/>
            <person name="Labutti K."/>
            <person name="Lapidus A."/>
            <person name="Lindquist E."/>
            <person name="Lipzen A."/>
            <person name="Meier-Kolthoff J.P."/>
            <person name="Ohm R.A."/>
            <person name="Otillar R.P."/>
            <person name="Pangilinan J."/>
            <person name="Peng Y."/>
            <person name="Rokas A."/>
            <person name="Rosa C.A."/>
            <person name="Scheuner C."/>
            <person name="Sibirny A.A."/>
            <person name="Slot J.C."/>
            <person name="Stielow J.B."/>
            <person name="Sun H."/>
            <person name="Kurtzman C.P."/>
            <person name="Blackwell M."/>
            <person name="Grigoriev I.V."/>
            <person name="Jeffries T.W."/>
        </authorList>
    </citation>
    <scope>NUCLEOTIDE SEQUENCE [LARGE SCALE GENOMIC DNA]</scope>
    <source>
        <strain evidence="2">NRRL Y-17324</strain>
    </source>
</reference>
<evidence type="ECO:0000313" key="2">
    <source>
        <dbReference type="Proteomes" id="UP000094285"/>
    </source>
</evidence>
<keyword evidence="2" id="KW-1185">Reference proteome</keyword>
<dbReference type="OrthoDB" id="4068815at2759"/>
<dbReference type="InterPro" id="IPR014839">
    <property type="entry name" value="Crt10"/>
</dbReference>
<name>A0A1E4SDT8_9ASCO</name>
<dbReference type="AlphaFoldDB" id="A0A1E4SDT8"/>
<dbReference type="EMBL" id="KV453915">
    <property type="protein sequence ID" value="ODV77665.1"/>
    <property type="molecule type" value="Genomic_DNA"/>
</dbReference>
<sequence length="648" mass="74773">MKWDLYDPVTRREIEGNRGIYDNYNPELGCVEVNDPSKMVRMSPGEIYRDLTELKHLKINKLSLEGVKRYKNNISTVITDSENEDFLVVACNSELVLFDFDKTTLMPNTRPVLRFDTRPASTSTSDRLVSTWPQFPHTINFLKFNDNFTGRPVLGACVDDGSLLIWYTETIINFIKRFNLTKRSHVQDGGDLYQDNNRFFGLKINPDFKVKMESSLWGLDFLSYKDSMGSTHNLIAASDNSQMVTFIYYDTSSEEYYHVKTHQVLHNIPEVSFISHEIKNNTHEVKISCASISAELIIFRFRFQIIEGPLNINEANHFTRKATYYIDPAMAQLEPSELELLDRLDRERFYRVFFVTPPVISRTLLEEDCWTAKPIHSKFFHEVQSLSAVFGDPTINETDEIEHIYNESVLLDLVFDPVKTSHLGIAAGWQFFESRITSLAEPSQLHEAISEPAKLTGVDDEYRRVNKGLSRVYKRLEHRKEETSMNSELYSLREKYDLQAKMFLAVSTTRKLGLFQADTLFCNAATKRVFDLPIPHDESKFTNRISITHIIPELSSFIAVTQQGLVTIMRLCCHRGVYGMRQEHLFPNAISLALGHNGFRSIAGICIRDRSPSQELPRFLLYITYTDGLVIGFELTKRREDELIKVTF</sequence>
<dbReference type="Proteomes" id="UP000094285">
    <property type="component" value="Unassembled WGS sequence"/>
</dbReference>
<accession>A0A1E4SDT8</accession>
<proteinExistence type="predicted"/>
<organism evidence="1 2">
    <name type="scientific">Suhomyces tanzawaensis NRRL Y-17324</name>
    <dbReference type="NCBI Taxonomy" id="984487"/>
    <lineage>
        <taxon>Eukaryota</taxon>
        <taxon>Fungi</taxon>
        <taxon>Dikarya</taxon>
        <taxon>Ascomycota</taxon>
        <taxon>Saccharomycotina</taxon>
        <taxon>Pichiomycetes</taxon>
        <taxon>Debaryomycetaceae</taxon>
        <taxon>Suhomyces</taxon>
    </lineage>
</organism>
<gene>
    <name evidence="1" type="ORF">CANTADRAFT_55544</name>
</gene>
<evidence type="ECO:0000313" key="1">
    <source>
        <dbReference type="EMBL" id="ODV77665.1"/>
    </source>
</evidence>
<dbReference type="STRING" id="984487.A0A1E4SDT8"/>
<dbReference type="RefSeq" id="XP_020062787.1">
    <property type="nucleotide sequence ID" value="XM_020210457.1"/>
</dbReference>